<organism evidence="2 3">
    <name type="scientific">Rhizobium tubonense</name>
    <dbReference type="NCBI Taxonomy" id="484088"/>
    <lineage>
        <taxon>Bacteria</taxon>
        <taxon>Pseudomonadati</taxon>
        <taxon>Pseudomonadota</taxon>
        <taxon>Alphaproteobacteria</taxon>
        <taxon>Hyphomicrobiales</taxon>
        <taxon>Rhizobiaceae</taxon>
        <taxon>Rhizobium/Agrobacterium group</taxon>
        <taxon>Rhizobium</taxon>
    </lineage>
</organism>
<keyword evidence="3" id="KW-1185">Reference proteome</keyword>
<protein>
    <submittedName>
        <fullName evidence="2">Uncharacterized protein</fullName>
    </submittedName>
</protein>
<dbReference type="EMBL" id="PCDP01000076">
    <property type="protein sequence ID" value="PZM07984.1"/>
    <property type="molecule type" value="Genomic_DNA"/>
</dbReference>
<sequence>MVRIYKLSAAAIIAAMAFQAFPAMGEDAISNPAQKMIGKQANSKVAIVPELAVLNSGSAEIKDGRLILSSVSANTIVFTDRPARAVGHVLTSEFIKQWGDGADSFKSDPPNATVSVLNNSGVAIKDAVVVLKSPVIAGSTLAFNVDVLEGDLNGADGPAAVFIDWFSGSHSHSSNDHDAGNRSSFEPPQPAFKAGWYRHDDHRGLGWTALGALGATAGAVAEGVPQPYDYPPYIGYAPYGLYPTGTCGFYPEPPCY</sequence>
<gene>
    <name evidence="2" type="ORF">CPY51_29990</name>
</gene>
<dbReference type="OrthoDB" id="424374at2"/>
<evidence type="ECO:0000313" key="2">
    <source>
        <dbReference type="EMBL" id="PZM07984.1"/>
    </source>
</evidence>
<name>A0A2W4CRB8_9HYPH</name>
<reference evidence="2 3" key="1">
    <citation type="journal article" date="2018" name="Sci. Rep.">
        <title>Rhizobium tumorigenes sp. nov., a novel plant tumorigenic bacterium isolated from cane gall tumors on thornless blackberry.</title>
        <authorList>
            <person name="Kuzmanovi N."/>
            <person name="Smalla K."/>
            <person name="Gronow S."/>
            <person name="PuBawska J."/>
        </authorList>
    </citation>
    <scope>NUCLEOTIDE SEQUENCE [LARGE SCALE GENOMIC DNA]</scope>
    <source>
        <strain evidence="2 3">CCBAU 85046</strain>
    </source>
</reference>
<accession>A0A2W4CRB8</accession>
<comment type="caution">
    <text evidence="2">The sequence shown here is derived from an EMBL/GenBank/DDBJ whole genome shotgun (WGS) entry which is preliminary data.</text>
</comment>
<evidence type="ECO:0000256" key="1">
    <source>
        <dbReference type="SAM" id="SignalP"/>
    </source>
</evidence>
<dbReference type="Proteomes" id="UP000248925">
    <property type="component" value="Unassembled WGS sequence"/>
</dbReference>
<dbReference type="RefSeq" id="WP_111164023.1">
    <property type="nucleotide sequence ID" value="NZ_PCDP01000076.1"/>
</dbReference>
<feature type="chain" id="PRO_5016076067" evidence="1">
    <location>
        <begin position="23"/>
        <end position="256"/>
    </location>
</feature>
<dbReference type="AlphaFoldDB" id="A0A2W4CRB8"/>
<keyword evidence="1" id="KW-0732">Signal</keyword>
<proteinExistence type="predicted"/>
<feature type="signal peptide" evidence="1">
    <location>
        <begin position="1"/>
        <end position="22"/>
    </location>
</feature>
<evidence type="ECO:0000313" key="3">
    <source>
        <dbReference type="Proteomes" id="UP000248925"/>
    </source>
</evidence>